<evidence type="ECO:0000256" key="1">
    <source>
        <dbReference type="ARBA" id="ARBA00004651"/>
    </source>
</evidence>
<dbReference type="PROSITE" id="PS51352">
    <property type="entry name" value="THIOREDOXIN_2"/>
    <property type="match status" value="1"/>
</dbReference>
<evidence type="ECO:0000256" key="2">
    <source>
        <dbReference type="ARBA" id="ARBA00022475"/>
    </source>
</evidence>
<comment type="caution">
    <text evidence="8">The sequence shown here is derived from an EMBL/GenBank/DDBJ whole genome shotgun (WGS) entry which is preliminary data.</text>
</comment>
<dbReference type="EMBL" id="MFZI01000008">
    <property type="protein sequence ID" value="OGK22090.1"/>
    <property type="molecule type" value="Genomic_DNA"/>
</dbReference>
<keyword evidence="4 6" id="KW-1133">Transmembrane helix</keyword>
<comment type="subcellular location">
    <subcellularLocation>
        <location evidence="1">Cell membrane</location>
        <topology evidence="1">Multi-pass membrane protein</topology>
    </subcellularLocation>
</comment>
<keyword evidence="2" id="KW-1003">Cell membrane</keyword>
<dbReference type="InterPro" id="IPR050553">
    <property type="entry name" value="Thioredoxin_ResA/DsbE_sf"/>
</dbReference>
<feature type="transmembrane region" description="Helical" evidence="6">
    <location>
        <begin position="74"/>
        <end position="96"/>
    </location>
</feature>
<dbReference type="AlphaFoldDB" id="A0A1F7GST7"/>
<dbReference type="Gene3D" id="2.60.120.260">
    <property type="entry name" value="Galactose-binding domain-like"/>
    <property type="match status" value="1"/>
</dbReference>
<dbReference type="Pfam" id="PF08534">
    <property type="entry name" value="Redoxin"/>
    <property type="match status" value="1"/>
</dbReference>
<accession>A0A1F7GST7</accession>
<gene>
    <name evidence="8" type="ORF">A2866_04540</name>
</gene>
<dbReference type="PANTHER" id="PTHR42852">
    <property type="entry name" value="THIOL:DISULFIDE INTERCHANGE PROTEIN DSBE"/>
    <property type="match status" value="1"/>
</dbReference>
<evidence type="ECO:0000256" key="4">
    <source>
        <dbReference type="ARBA" id="ARBA00022989"/>
    </source>
</evidence>
<evidence type="ECO:0000256" key="3">
    <source>
        <dbReference type="ARBA" id="ARBA00022692"/>
    </source>
</evidence>
<dbReference type="InterPro" id="IPR041017">
    <property type="entry name" value="Thioredoxin_10"/>
</dbReference>
<feature type="transmembrane region" description="Helical" evidence="6">
    <location>
        <begin position="41"/>
        <end position="62"/>
    </location>
</feature>
<dbReference type="SUPFAM" id="SSF52833">
    <property type="entry name" value="Thioredoxin-like"/>
    <property type="match status" value="1"/>
</dbReference>
<dbReference type="GO" id="GO:0017004">
    <property type="term" value="P:cytochrome complex assembly"/>
    <property type="evidence" value="ECO:0007669"/>
    <property type="project" value="InterPro"/>
</dbReference>
<evidence type="ECO:0000313" key="9">
    <source>
        <dbReference type="Proteomes" id="UP000177026"/>
    </source>
</evidence>
<protein>
    <recommendedName>
        <fullName evidence="7">Thioredoxin domain-containing protein</fullName>
    </recommendedName>
</protein>
<feature type="transmembrane region" description="Helical" evidence="6">
    <location>
        <begin position="6"/>
        <end position="29"/>
    </location>
</feature>
<feature type="transmembrane region" description="Helical" evidence="6">
    <location>
        <begin position="200"/>
        <end position="216"/>
    </location>
</feature>
<evidence type="ECO:0000256" key="5">
    <source>
        <dbReference type="ARBA" id="ARBA00023136"/>
    </source>
</evidence>
<feature type="transmembrane region" description="Helical" evidence="6">
    <location>
        <begin position="156"/>
        <end position="179"/>
    </location>
</feature>
<proteinExistence type="predicted"/>
<keyword evidence="5 6" id="KW-0472">Membrane</keyword>
<keyword evidence="3 6" id="KW-0812">Transmembrane</keyword>
<feature type="transmembrane region" description="Helical" evidence="6">
    <location>
        <begin position="124"/>
        <end position="150"/>
    </location>
</feature>
<dbReference type="InterPro" id="IPR003834">
    <property type="entry name" value="Cyt_c_assmbl_TM_dom"/>
</dbReference>
<dbReference type="CDD" id="cd03012">
    <property type="entry name" value="TlpA_like_DipZ_like"/>
    <property type="match status" value="1"/>
</dbReference>
<dbReference type="GO" id="GO:0016491">
    <property type="term" value="F:oxidoreductase activity"/>
    <property type="evidence" value="ECO:0007669"/>
    <property type="project" value="InterPro"/>
</dbReference>
<feature type="domain" description="Thioredoxin" evidence="7">
    <location>
        <begin position="275"/>
        <end position="424"/>
    </location>
</feature>
<evidence type="ECO:0000259" key="7">
    <source>
        <dbReference type="PROSITE" id="PS51352"/>
    </source>
</evidence>
<evidence type="ECO:0000256" key="6">
    <source>
        <dbReference type="SAM" id="Phobius"/>
    </source>
</evidence>
<dbReference type="Pfam" id="PF17991">
    <property type="entry name" value="Thioredoxin_10"/>
    <property type="match status" value="1"/>
</dbReference>
<dbReference type="Pfam" id="PF02683">
    <property type="entry name" value="DsbD_TM"/>
    <property type="match status" value="1"/>
</dbReference>
<dbReference type="GO" id="GO:0005886">
    <property type="term" value="C:plasma membrane"/>
    <property type="evidence" value="ECO:0007669"/>
    <property type="project" value="UniProtKB-SubCell"/>
</dbReference>
<dbReference type="InterPro" id="IPR036249">
    <property type="entry name" value="Thioredoxin-like_sf"/>
</dbReference>
<dbReference type="Proteomes" id="UP000177026">
    <property type="component" value="Unassembled WGS sequence"/>
</dbReference>
<dbReference type="InterPro" id="IPR013766">
    <property type="entry name" value="Thioredoxin_domain"/>
</dbReference>
<name>A0A1F7GST7_9BACT</name>
<evidence type="ECO:0000313" key="8">
    <source>
        <dbReference type="EMBL" id="OGK22090.1"/>
    </source>
</evidence>
<dbReference type="InterPro" id="IPR013740">
    <property type="entry name" value="Redoxin"/>
</dbReference>
<sequence>MIVLLLFAFVSGLITILAPCIWPLLPIILSSTTTGGKAKPLGITLGIITSFAFFTLTISYIVKIIPFDPNILRLFAVVVIGFLGFTLAVPQLSGLLEGWVSRLSGKFAGLTTLRFGGQGFKGGLITGLALGIVWSPCAGPILATIATLAATQSVNLATILITVVYVIGVGIPLFVFATLGSRFFTRSRLVSKYTGSIQRIFGIIMILTAFAIFTNYDKTLQVKLLDLFPSYSNFIYELENNQVVKEQLDQLRGKKDMKQESSNKNIIMITPSSGLSDYGRAPEFTGVYKWLNLPEGKESLTMEELRGKVVLVDFWTYTCINCIRTLPFVTSWYEKYKDQGFVVVGVHTPEFEFEKNTANVEGAIKQYKINYPVAQDNDYKTWDAFNNRFWPAKYLIDAKGNIRYTHFGEGEYDVTEKNIQTLLKEAGVKVAEDMVDIPDQTPKTRLTPETYLGSNRMTNSNYLRLDDSWDIQGEYSSSHKGSSLELNFYAEKIYLVITPETMRDGIKVFLDGRLVDNSQAGSDVKDGYIQLKTDSLDDIYNLINLKGNPGEHILRLEFESDGTKVYAFTFG</sequence>
<reference evidence="8 9" key="1">
    <citation type="journal article" date="2016" name="Nat. Commun.">
        <title>Thousands of microbial genomes shed light on interconnected biogeochemical processes in an aquifer system.</title>
        <authorList>
            <person name="Anantharaman K."/>
            <person name="Brown C.T."/>
            <person name="Hug L.A."/>
            <person name="Sharon I."/>
            <person name="Castelle C.J."/>
            <person name="Probst A.J."/>
            <person name="Thomas B.C."/>
            <person name="Singh A."/>
            <person name="Wilkins M.J."/>
            <person name="Karaoz U."/>
            <person name="Brodie E.L."/>
            <person name="Williams K.H."/>
            <person name="Hubbard S.S."/>
            <person name="Banfield J.F."/>
        </authorList>
    </citation>
    <scope>NUCLEOTIDE SEQUENCE [LARGE SCALE GENOMIC DNA]</scope>
</reference>
<dbReference type="Gene3D" id="3.40.30.10">
    <property type="entry name" value="Glutaredoxin"/>
    <property type="match status" value="1"/>
</dbReference>
<dbReference type="PANTHER" id="PTHR42852:SF13">
    <property type="entry name" value="PROTEIN DIPZ"/>
    <property type="match status" value="1"/>
</dbReference>
<organism evidence="8 9">
    <name type="scientific">Candidatus Roizmanbacteria bacterium RIFCSPHIGHO2_01_FULL_39_8</name>
    <dbReference type="NCBI Taxonomy" id="1802033"/>
    <lineage>
        <taxon>Bacteria</taxon>
        <taxon>Candidatus Roizmaniibacteriota</taxon>
    </lineage>
</organism>